<dbReference type="InterPro" id="IPR006461">
    <property type="entry name" value="PLAC_motif_containing"/>
</dbReference>
<evidence type="ECO:0000256" key="1">
    <source>
        <dbReference type="SAM" id="Phobius"/>
    </source>
</evidence>
<keyword evidence="1" id="KW-0812">Transmembrane</keyword>
<dbReference type="Pfam" id="PF04749">
    <property type="entry name" value="PLAC8"/>
    <property type="match status" value="1"/>
</dbReference>
<evidence type="ECO:0000313" key="2">
    <source>
        <dbReference type="EMBL" id="KAA8541187.1"/>
    </source>
</evidence>
<dbReference type="NCBIfam" id="TIGR01571">
    <property type="entry name" value="A_thal_Cys_rich"/>
    <property type="match status" value="1"/>
</dbReference>
<proteinExistence type="predicted"/>
<keyword evidence="3" id="KW-1185">Reference proteome</keyword>
<dbReference type="Proteomes" id="UP000325577">
    <property type="component" value="Linkage Group LG13"/>
</dbReference>
<evidence type="ECO:0000313" key="3">
    <source>
        <dbReference type="Proteomes" id="UP000325577"/>
    </source>
</evidence>
<keyword evidence="1" id="KW-1133">Transmembrane helix</keyword>
<keyword evidence="1" id="KW-0472">Membrane</keyword>
<gene>
    <name evidence="2" type="ORF">F0562_025206</name>
</gene>
<reference evidence="2 3" key="1">
    <citation type="submission" date="2019-09" db="EMBL/GenBank/DDBJ databases">
        <title>A chromosome-level genome assembly of the Chinese tupelo Nyssa sinensis.</title>
        <authorList>
            <person name="Yang X."/>
            <person name="Kang M."/>
            <person name="Yang Y."/>
            <person name="Xiong H."/>
            <person name="Wang M."/>
            <person name="Zhang Z."/>
            <person name="Wang Z."/>
            <person name="Wu H."/>
            <person name="Ma T."/>
            <person name="Liu J."/>
            <person name="Xi Z."/>
        </authorList>
    </citation>
    <scope>NUCLEOTIDE SEQUENCE [LARGE SCALE GENOMIC DNA]</scope>
    <source>
        <strain evidence="2">J267</strain>
        <tissue evidence="2">Leaf</tissue>
    </source>
</reference>
<protein>
    <submittedName>
        <fullName evidence="2">Uncharacterized protein</fullName>
    </submittedName>
</protein>
<sequence length="151" mass="16947">MDSCDDQQAAPEPTLVVECPPETIRPPQVATEVWRTGLFDCMEEPCDAWCEGGLFYTLLAMVGSSWLLSLKLRADLRRLYGLPESPAPDWVTHFFCELCALCQEYRELESRGIYFSQGLEGNKHKILLQRQCAGMAVTPPKAPNHDGLTNN</sequence>
<dbReference type="OrthoDB" id="1045822at2759"/>
<accession>A0A5J5BHD9</accession>
<dbReference type="EMBL" id="CM018036">
    <property type="protein sequence ID" value="KAA8541187.1"/>
    <property type="molecule type" value="Genomic_DNA"/>
</dbReference>
<organism evidence="2 3">
    <name type="scientific">Nyssa sinensis</name>
    <dbReference type="NCBI Taxonomy" id="561372"/>
    <lineage>
        <taxon>Eukaryota</taxon>
        <taxon>Viridiplantae</taxon>
        <taxon>Streptophyta</taxon>
        <taxon>Embryophyta</taxon>
        <taxon>Tracheophyta</taxon>
        <taxon>Spermatophyta</taxon>
        <taxon>Magnoliopsida</taxon>
        <taxon>eudicotyledons</taxon>
        <taxon>Gunneridae</taxon>
        <taxon>Pentapetalae</taxon>
        <taxon>asterids</taxon>
        <taxon>Cornales</taxon>
        <taxon>Nyssaceae</taxon>
        <taxon>Nyssa</taxon>
    </lineage>
</organism>
<dbReference type="AlphaFoldDB" id="A0A5J5BHD9"/>
<dbReference type="PANTHER" id="PTHR15907">
    <property type="entry name" value="DUF614 FAMILY PROTEIN-RELATED"/>
    <property type="match status" value="1"/>
</dbReference>
<feature type="transmembrane region" description="Helical" evidence="1">
    <location>
        <begin position="53"/>
        <end position="70"/>
    </location>
</feature>
<name>A0A5J5BHD9_9ASTE</name>